<feature type="region of interest" description="Disordered" evidence="1">
    <location>
        <begin position="1"/>
        <end position="21"/>
    </location>
</feature>
<dbReference type="AlphaFoldDB" id="A0A4Q2K181"/>
<accession>A0A4Q2K181</accession>
<keyword evidence="4" id="KW-1185">Reference proteome</keyword>
<keyword evidence="2" id="KW-0472">Membrane</keyword>
<evidence type="ECO:0000256" key="2">
    <source>
        <dbReference type="SAM" id="Phobius"/>
    </source>
</evidence>
<evidence type="ECO:0000313" key="4">
    <source>
        <dbReference type="Proteomes" id="UP000293345"/>
    </source>
</evidence>
<name>A0A4Q2K181_9ACTN</name>
<organism evidence="3 4">
    <name type="scientific">Senegalimassilia faecalis</name>
    <dbReference type="NCBI Taxonomy" id="2509433"/>
    <lineage>
        <taxon>Bacteria</taxon>
        <taxon>Bacillati</taxon>
        <taxon>Actinomycetota</taxon>
        <taxon>Coriobacteriia</taxon>
        <taxon>Coriobacteriales</taxon>
        <taxon>Coriobacteriaceae</taxon>
        <taxon>Senegalimassilia</taxon>
    </lineage>
</organism>
<comment type="caution">
    <text evidence="3">The sequence shown here is derived from an EMBL/GenBank/DDBJ whole genome shotgun (WGS) entry which is preliminary data.</text>
</comment>
<dbReference type="Proteomes" id="UP000293345">
    <property type="component" value="Unassembled WGS sequence"/>
</dbReference>
<keyword evidence="2" id="KW-1133">Transmembrane helix</keyword>
<evidence type="ECO:0000256" key="1">
    <source>
        <dbReference type="SAM" id="MobiDB-lite"/>
    </source>
</evidence>
<feature type="transmembrane region" description="Helical" evidence="2">
    <location>
        <begin position="89"/>
        <end position="108"/>
    </location>
</feature>
<gene>
    <name evidence="3" type="ORF">ET524_00480</name>
</gene>
<feature type="transmembrane region" description="Helical" evidence="2">
    <location>
        <begin position="34"/>
        <end position="62"/>
    </location>
</feature>
<evidence type="ECO:0000313" key="3">
    <source>
        <dbReference type="EMBL" id="RXZ55036.1"/>
    </source>
</evidence>
<reference evidence="3 4" key="1">
    <citation type="submission" date="2019-01" db="EMBL/GenBank/DDBJ databases">
        <title>Senegalimassilia sp. nov. KGMB04484 isolated human feces.</title>
        <authorList>
            <person name="Han K.-I."/>
            <person name="Kim J.-S."/>
            <person name="Lee K.C."/>
            <person name="Suh M.K."/>
            <person name="Eom M.K."/>
            <person name="Lee J.H."/>
            <person name="Park S.-H."/>
            <person name="Kang S.W."/>
            <person name="Park J.-E."/>
            <person name="Oh B.S."/>
            <person name="Yu S.Y."/>
            <person name="Choi S.-H."/>
            <person name="Lee D.H."/>
            <person name="Yoon H."/>
            <person name="Kim B.-Y."/>
            <person name="Lee J.H."/>
            <person name="Lee J.-S."/>
        </authorList>
    </citation>
    <scope>NUCLEOTIDE SEQUENCE [LARGE SCALE GENOMIC DNA]</scope>
    <source>
        <strain evidence="3 4">KGMB04484</strain>
    </source>
</reference>
<proteinExistence type="predicted"/>
<keyword evidence="2" id="KW-0812">Transmembrane</keyword>
<sequence>MDSTQHNSQEANRTFQPNAQDTKALRSAQSKITFAYIAGPLSLLIGGMLLGTIGLICAGLAYRKLNELANKEPSIAQAALKLKKSAKTALIICAVAFVLNGISMYLMYPIVLEMLQSGQYGEAAGSLGAATSAGTSAWG</sequence>
<protein>
    <submittedName>
        <fullName evidence="3">Uncharacterized protein</fullName>
    </submittedName>
</protein>
<dbReference type="EMBL" id="SDPW01000001">
    <property type="protein sequence ID" value="RXZ55036.1"/>
    <property type="molecule type" value="Genomic_DNA"/>
</dbReference>